<dbReference type="Gene3D" id="2.70.98.20">
    <property type="entry name" value="Copper amine oxidase, catalytic domain"/>
    <property type="match status" value="1"/>
</dbReference>
<dbReference type="EC" id="1.4.3.-" evidence="3"/>
<dbReference type="GO" id="GO:0008131">
    <property type="term" value="F:primary methylamine oxidase activity"/>
    <property type="evidence" value="ECO:0007669"/>
    <property type="project" value="InterPro"/>
</dbReference>
<organism evidence="6 7">
    <name type="scientific">Xylanimonas ulmi</name>
    <dbReference type="NCBI Taxonomy" id="228973"/>
    <lineage>
        <taxon>Bacteria</taxon>
        <taxon>Bacillati</taxon>
        <taxon>Actinomycetota</taxon>
        <taxon>Actinomycetes</taxon>
        <taxon>Micrococcales</taxon>
        <taxon>Promicromonosporaceae</taxon>
        <taxon>Xylanimonas</taxon>
    </lineage>
</organism>
<accession>A0A4Q7M2Z3</accession>
<comment type="caution">
    <text evidence="6">The sequence shown here is derived from an EMBL/GenBank/DDBJ whole genome shotgun (WGS) entry which is preliminary data.</text>
</comment>
<dbReference type="OrthoDB" id="9772590at2"/>
<dbReference type="AlphaFoldDB" id="A0A4Q7M2Z3"/>
<dbReference type="GO" id="GO:0009308">
    <property type="term" value="P:amine metabolic process"/>
    <property type="evidence" value="ECO:0007669"/>
    <property type="project" value="UniProtKB-UniRule"/>
</dbReference>
<dbReference type="GO" id="GO:0048038">
    <property type="term" value="F:quinone binding"/>
    <property type="evidence" value="ECO:0007669"/>
    <property type="project" value="InterPro"/>
</dbReference>
<dbReference type="PANTHER" id="PTHR10638:SF41">
    <property type="entry name" value="AMINE OXIDASE"/>
    <property type="match status" value="1"/>
</dbReference>
<dbReference type="SUPFAM" id="SSF49998">
    <property type="entry name" value="Amine oxidase catalytic domain"/>
    <property type="match status" value="1"/>
</dbReference>
<dbReference type="InterPro" id="IPR000269">
    <property type="entry name" value="Cu_amine_oxidase"/>
</dbReference>
<reference evidence="6 7" key="1">
    <citation type="submission" date="2019-02" db="EMBL/GenBank/DDBJ databases">
        <title>Sequencing the genomes of 1000 actinobacteria strains.</title>
        <authorList>
            <person name="Klenk H.-P."/>
        </authorList>
    </citation>
    <scope>NUCLEOTIDE SEQUENCE [LARGE SCALE GENOMIC DNA]</scope>
    <source>
        <strain evidence="6 7">DSM 16932</strain>
    </source>
</reference>
<dbReference type="RefSeq" id="WP_130415600.1">
    <property type="nucleotide sequence ID" value="NZ_SGWX01000001.1"/>
</dbReference>
<gene>
    <name evidence="6" type="ORF">EV386_2603</name>
</gene>
<evidence type="ECO:0000256" key="4">
    <source>
        <dbReference type="SAM" id="MobiDB-lite"/>
    </source>
</evidence>
<feature type="active site" description="Proton acceptor" evidence="1">
    <location>
        <position position="122"/>
    </location>
</feature>
<sequence length="654" mass="68922">MTHQATPRRARRIGAIIGAAVTASLVVAGLAVCAQGAQGAGAAASAVGVPDLGCSDPQAIVKTFESGSSWAFCAVSESQRGTVLKNVWFKAAQDAAFIKVLDELALGQLNVPYDHGGEVWNDVTTYGFGKLFLQSLSAQDCPATRQTVKDGSLYTIPVEQTWEADDETWTAAGSRTIPGICVTDVSSPLGARSHEQTWGDWSDNALYSEPTQGLQVYSVSKVDWYEYVQKFTLSDNGSIEVSLGATGDISPNDFVSAAGDRYEAPECDDTEVYDLPDTDASEDLACTSPDAMGSGAAAGWPLGTGASDFAANHWHNAIWKVDFGIDGSTSGQVATRYTSQFVGDNTLVPGEYGEPNVESKVMELAGTPITTEASFGGGSHAPDAATTYYTVSNPDSLNADGHARGYDFVFGNIQTYDANPVTSPLITFSQANPCEVYASYNVATGDCAASAGKSLVDYVSDAQPLTDPVAWVNVGFHHVVRDEDQSPMPTHWQAFTLYPRDFTATAPVHPDNRACVNGDVGATMHAVCVTPQATSKPRLSQAGSTITASPGTWAPEIMTSTIDDADSLVDADPDTEGDQPFVPEQVSAYRFTYQWLVNGKPHGEPTEENTLKVTKALAGAKVSVTVTAQPDTAPGQQLPGGSIGTATSTPIRAK</sequence>
<keyword evidence="7" id="KW-1185">Reference proteome</keyword>
<comment type="PTM">
    <text evidence="2 3">Topaquinone (TPQ) is generated by copper-dependent autoxidation of a specific tyrosyl residue.</text>
</comment>
<name>A0A4Q7M2Z3_9MICO</name>
<dbReference type="PANTHER" id="PTHR10638">
    <property type="entry name" value="COPPER AMINE OXIDASE"/>
    <property type="match status" value="1"/>
</dbReference>
<feature type="active site" description="Schiff-base intermediate with substrate; via topaquinone" evidence="1">
    <location>
        <position position="225"/>
    </location>
</feature>
<comment type="cofactor">
    <cofactor evidence="3">
        <name>Cu cation</name>
        <dbReference type="ChEBI" id="CHEBI:23378"/>
    </cofactor>
    <text evidence="3">Contains 1 topaquinone per subunit.</text>
</comment>
<evidence type="ECO:0000256" key="2">
    <source>
        <dbReference type="PIRSR" id="PIRSR600269-51"/>
    </source>
</evidence>
<evidence type="ECO:0000256" key="3">
    <source>
        <dbReference type="RuleBase" id="RU000672"/>
    </source>
</evidence>
<dbReference type="Pfam" id="PF01179">
    <property type="entry name" value="Cu_amine_oxid"/>
    <property type="match status" value="1"/>
</dbReference>
<keyword evidence="3" id="KW-0479">Metal-binding</keyword>
<evidence type="ECO:0000256" key="1">
    <source>
        <dbReference type="PIRSR" id="PIRSR600269-50"/>
    </source>
</evidence>
<keyword evidence="3" id="KW-0186">Copper</keyword>
<dbReference type="GO" id="GO:0005507">
    <property type="term" value="F:copper ion binding"/>
    <property type="evidence" value="ECO:0007669"/>
    <property type="project" value="InterPro"/>
</dbReference>
<evidence type="ECO:0000259" key="5">
    <source>
        <dbReference type="Pfam" id="PF01179"/>
    </source>
</evidence>
<evidence type="ECO:0000313" key="6">
    <source>
        <dbReference type="EMBL" id="RZS62275.1"/>
    </source>
</evidence>
<keyword evidence="3" id="KW-0560">Oxidoreductase</keyword>
<comment type="similarity">
    <text evidence="3">Belongs to the copper/topaquinone oxidase family.</text>
</comment>
<keyword evidence="1 3" id="KW-0801">TPQ</keyword>
<feature type="modified residue" description="2',4',5'-topaquinone" evidence="2">
    <location>
        <position position="225"/>
    </location>
</feature>
<feature type="compositionally biased region" description="Polar residues" evidence="4">
    <location>
        <begin position="644"/>
        <end position="654"/>
    </location>
</feature>
<dbReference type="InterPro" id="IPR015798">
    <property type="entry name" value="Cu_amine_oxidase_C"/>
</dbReference>
<evidence type="ECO:0000313" key="7">
    <source>
        <dbReference type="Proteomes" id="UP000293852"/>
    </source>
</evidence>
<dbReference type="EMBL" id="SGWX01000001">
    <property type="protein sequence ID" value="RZS62275.1"/>
    <property type="molecule type" value="Genomic_DNA"/>
</dbReference>
<dbReference type="Proteomes" id="UP000293852">
    <property type="component" value="Unassembled WGS sequence"/>
</dbReference>
<feature type="domain" description="Copper amine oxidase catalytic" evidence="5">
    <location>
        <begin position="309"/>
        <end position="507"/>
    </location>
</feature>
<dbReference type="InterPro" id="IPR036460">
    <property type="entry name" value="Cu_amine_oxidase_C_sf"/>
</dbReference>
<protein>
    <recommendedName>
        <fullName evidence="3">Amine oxidase</fullName>
        <ecNumber evidence="3">1.4.3.-</ecNumber>
    </recommendedName>
</protein>
<proteinExistence type="inferred from homology"/>
<feature type="region of interest" description="Disordered" evidence="4">
    <location>
        <begin position="630"/>
        <end position="654"/>
    </location>
</feature>